<sequence>MSNSGHPHAIKRCRSLTMIGSIGTPAQRKSSKGTPHKVYRGRLSLGRGGAAAGRNFAKVDGSNTDGVFSDVAEDERNNLYRDLDNFLCADRYMSSKLTMANFPGRTEQTFTIGSKKEQHRYGDVLWLILRAYFSGREVSGGQDATFEMDALVCAKREERSEILEKIVRYTAIPVTEGYECIETHYMTHLKSTRKEVNELLTEFEKYQALFPHSKAMEDDCIKRKGVAFTKQLLDKVTLLVTWLNTVEDLASKITQVL</sequence>
<dbReference type="Proteomes" id="UP001331761">
    <property type="component" value="Unassembled WGS sequence"/>
</dbReference>
<protein>
    <submittedName>
        <fullName evidence="1">Uncharacterized protein</fullName>
    </submittedName>
</protein>
<name>A0AAN8F5I0_TRICO</name>
<accession>A0AAN8F5I0</accession>
<keyword evidence="2" id="KW-1185">Reference proteome</keyword>
<dbReference type="AlphaFoldDB" id="A0AAN8F5I0"/>
<dbReference type="EMBL" id="WIXE01018663">
    <property type="protein sequence ID" value="KAK5970730.1"/>
    <property type="molecule type" value="Genomic_DNA"/>
</dbReference>
<proteinExistence type="predicted"/>
<organism evidence="1 2">
    <name type="scientific">Trichostrongylus colubriformis</name>
    <name type="common">Black scour worm</name>
    <dbReference type="NCBI Taxonomy" id="6319"/>
    <lineage>
        <taxon>Eukaryota</taxon>
        <taxon>Metazoa</taxon>
        <taxon>Ecdysozoa</taxon>
        <taxon>Nematoda</taxon>
        <taxon>Chromadorea</taxon>
        <taxon>Rhabditida</taxon>
        <taxon>Rhabditina</taxon>
        <taxon>Rhabditomorpha</taxon>
        <taxon>Strongyloidea</taxon>
        <taxon>Trichostrongylidae</taxon>
        <taxon>Trichostrongylus</taxon>
    </lineage>
</organism>
<comment type="caution">
    <text evidence="1">The sequence shown here is derived from an EMBL/GenBank/DDBJ whole genome shotgun (WGS) entry which is preliminary data.</text>
</comment>
<evidence type="ECO:0000313" key="1">
    <source>
        <dbReference type="EMBL" id="KAK5970730.1"/>
    </source>
</evidence>
<gene>
    <name evidence="1" type="ORF">GCK32_005662</name>
</gene>
<evidence type="ECO:0000313" key="2">
    <source>
        <dbReference type="Proteomes" id="UP001331761"/>
    </source>
</evidence>
<reference evidence="1 2" key="1">
    <citation type="submission" date="2019-10" db="EMBL/GenBank/DDBJ databases">
        <title>Assembly and Annotation for the nematode Trichostrongylus colubriformis.</title>
        <authorList>
            <person name="Martin J."/>
        </authorList>
    </citation>
    <scope>NUCLEOTIDE SEQUENCE [LARGE SCALE GENOMIC DNA]</scope>
    <source>
        <strain evidence="1">G859</strain>
        <tissue evidence="1">Whole worm</tissue>
    </source>
</reference>